<reference evidence="2" key="1">
    <citation type="submission" date="2022-08" db="EMBL/GenBank/DDBJ databases">
        <authorList>
            <person name="Kallberg Y."/>
            <person name="Tangrot J."/>
            <person name="Rosling A."/>
        </authorList>
    </citation>
    <scope>NUCLEOTIDE SEQUENCE</scope>
    <source>
        <strain evidence="2">Wild A</strain>
    </source>
</reference>
<dbReference type="Proteomes" id="UP001153678">
    <property type="component" value="Unassembled WGS sequence"/>
</dbReference>
<evidence type="ECO:0000313" key="2">
    <source>
        <dbReference type="EMBL" id="CAI2198206.1"/>
    </source>
</evidence>
<feature type="region of interest" description="Disordered" evidence="1">
    <location>
        <begin position="1"/>
        <end position="55"/>
    </location>
</feature>
<proteinExistence type="predicted"/>
<evidence type="ECO:0000313" key="3">
    <source>
        <dbReference type="Proteomes" id="UP001153678"/>
    </source>
</evidence>
<accession>A0A9W4XAP6</accession>
<dbReference type="EMBL" id="CAMKVN010018084">
    <property type="protein sequence ID" value="CAI2198206.1"/>
    <property type="molecule type" value="Genomic_DNA"/>
</dbReference>
<organism evidence="2 3">
    <name type="scientific">Funneliformis geosporum</name>
    <dbReference type="NCBI Taxonomy" id="1117311"/>
    <lineage>
        <taxon>Eukaryota</taxon>
        <taxon>Fungi</taxon>
        <taxon>Fungi incertae sedis</taxon>
        <taxon>Mucoromycota</taxon>
        <taxon>Glomeromycotina</taxon>
        <taxon>Glomeromycetes</taxon>
        <taxon>Glomerales</taxon>
        <taxon>Glomeraceae</taxon>
        <taxon>Funneliformis</taxon>
    </lineage>
</organism>
<sequence>EGDVEEKLNKSKEEGLDELKKREALNDKLEKESGELKKEKEDETRNKKKSEENINNAIQHIQQLNNWNVENNHSENTWDKQRMINWVQTRT</sequence>
<protein>
    <submittedName>
        <fullName evidence="2">11874_t:CDS:1</fullName>
    </submittedName>
</protein>
<feature type="non-terminal residue" evidence="2">
    <location>
        <position position="91"/>
    </location>
</feature>
<comment type="caution">
    <text evidence="2">The sequence shown here is derived from an EMBL/GenBank/DDBJ whole genome shotgun (WGS) entry which is preliminary data.</text>
</comment>
<name>A0A9W4XAP6_9GLOM</name>
<feature type="non-terminal residue" evidence="2">
    <location>
        <position position="1"/>
    </location>
</feature>
<gene>
    <name evidence="2" type="ORF">FWILDA_LOCUS18457</name>
</gene>
<evidence type="ECO:0000256" key="1">
    <source>
        <dbReference type="SAM" id="MobiDB-lite"/>
    </source>
</evidence>
<feature type="compositionally biased region" description="Basic and acidic residues" evidence="1">
    <location>
        <begin position="1"/>
        <end position="52"/>
    </location>
</feature>
<keyword evidence="3" id="KW-1185">Reference proteome</keyword>
<dbReference type="AlphaFoldDB" id="A0A9W4XAP6"/>